<dbReference type="FunFam" id="3.40.50.1000:FF:000093">
    <property type="entry name" value="NLI interacting factor-like phosphatase family protein"/>
    <property type="match status" value="1"/>
</dbReference>
<dbReference type="Gene3D" id="3.40.50.1000">
    <property type="entry name" value="HAD superfamily/HAD-like"/>
    <property type="match status" value="1"/>
</dbReference>
<feature type="compositionally biased region" description="Pro residues" evidence="1">
    <location>
        <begin position="77"/>
        <end position="92"/>
    </location>
</feature>
<comment type="caution">
    <text evidence="3">The sequence shown here is derived from an EMBL/GenBank/DDBJ whole genome shotgun (WGS) entry which is preliminary data.</text>
</comment>
<dbReference type="InterPro" id="IPR023214">
    <property type="entry name" value="HAD_sf"/>
</dbReference>
<keyword evidence="3" id="KW-0378">Hydrolase</keyword>
<dbReference type="Pfam" id="PF03031">
    <property type="entry name" value="NIF"/>
    <property type="match status" value="1"/>
</dbReference>
<organism evidence="3 4">
    <name type="scientific">Actinidia rufa</name>
    <dbReference type="NCBI Taxonomy" id="165716"/>
    <lineage>
        <taxon>Eukaryota</taxon>
        <taxon>Viridiplantae</taxon>
        <taxon>Streptophyta</taxon>
        <taxon>Embryophyta</taxon>
        <taxon>Tracheophyta</taxon>
        <taxon>Spermatophyta</taxon>
        <taxon>Magnoliopsida</taxon>
        <taxon>eudicotyledons</taxon>
        <taxon>Gunneridae</taxon>
        <taxon>Pentapetalae</taxon>
        <taxon>asterids</taxon>
        <taxon>Ericales</taxon>
        <taxon>Actinidiaceae</taxon>
        <taxon>Actinidia</taxon>
    </lineage>
</organism>
<dbReference type="PROSITE" id="PS50969">
    <property type="entry name" value="FCP1"/>
    <property type="match status" value="1"/>
</dbReference>
<dbReference type="InterPro" id="IPR036412">
    <property type="entry name" value="HAD-like_sf"/>
</dbReference>
<dbReference type="EMBL" id="BJWL01000019">
    <property type="protein sequence ID" value="GFZ07145.1"/>
    <property type="molecule type" value="Genomic_DNA"/>
</dbReference>
<dbReference type="InterPro" id="IPR004274">
    <property type="entry name" value="FCP1_dom"/>
</dbReference>
<feature type="compositionally biased region" description="Polar residues" evidence="1">
    <location>
        <begin position="56"/>
        <end position="68"/>
    </location>
</feature>
<keyword evidence="4" id="KW-1185">Reference proteome</keyword>
<feature type="region of interest" description="Disordered" evidence="1">
    <location>
        <begin position="1"/>
        <end position="103"/>
    </location>
</feature>
<evidence type="ECO:0000256" key="1">
    <source>
        <dbReference type="SAM" id="MobiDB-lite"/>
    </source>
</evidence>
<sequence>MIHRNGFQNYQEKPKKDRHRPPQPAEEEVPDQSGVRCLVHRGRLHPHLPPPPHQDFLQTRPNRNPSQQKKPKKTWLPNPPQSQHPPPIPLPRSRPQRPSASVVAGKTTIFLDLDETLVHSKPDPPPENYDFVVRPVIDNVKIDFYVKKRPFADEFLEFLSRKFEIVIFTAGLEEYASLVLERLDRKSLISHRLYRDSCREVEGKLVKDLGDLGRDLRRVVIVDDNPNSYALQPENAIPILPFTSDLSDFELQRLMDFFEKCEVLDDMRETVKEYIGKGNGDKKL</sequence>
<dbReference type="Proteomes" id="UP000585474">
    <property type="component" value="Unassembled WGS sequence"/>
</dbReference>
<dbReference type="OrthoDB" id="277011at2759"/>
<protein>
    <submittedName>
        <fullName evidence="3">Haloacid dehalogenase-like hydrolase (HAD) superfamily protein</fullName>
    </submittedName>
</protein>
<evidence type="ECO:0000313" key="4">
    <source>
        <dbReference type="Proteomes" id="UP000585474"/>
    </source>
</evidence>
<dbReference type="PANTHER" id="PTHR12210">
    <property type="entry name" value="DULLARD PROTEIN PHOSPHATASE"/>
    <property type="match status" value="1"/>
</dbReference>
<feature type="domain" description="FCP1 homology" evidence="2">
    <location>
        <begin position="102"/>
        <end position="261"/>
    </location>
</feature>
<name>A0A7J0G8L2_9ERIC</name>
<dbReference type="SMART" id="SM00577">
    <property type="entry name" value="CPDc"/>
    <property type="match status" value="1"/>
</dbReference>
<dbReference type="SUPFAM" id="SSF56784">
    <property type="entry name" value="HAD-like"/>
    <property type="match status" value="1"/>
</dbReference>
<proteinExistence type="predicted"/>
<dbReference type="InterPro" id="IPR011948">
    <property type="entry name" value="Dullard_phosphatase"/>
</dbReference>
<feature type="compositionally biased region" description="Polar residues" evidence="1">
    <location>
        <begin position="1"/>
        <end position="11"/>
    </location>
</feature>
<dbReference type="InterPro" id="IPR050365">
    <property type="entry name" value="TIM50"/>
</dbReference>
<evidence type="ECO:0000313" key="3">
    <source>
        <dbReference type="EMBL" id="GFZ07145.1"/>
    </source>
</evidence>
<dbReference type="NCBIfam" id="TIGR02251">
    <property type="entry name" value="HIF-SF_euk"/>
    <property type="match status" value="1"/>
</dbReference>
<reference evidence="3 4" key="1">
    <citation type="submission" date="2019-07" db="EMBL/GenBank/DDBJ databases">
        <title>De Novo Assembly of kiwifruit Actinidia rufa.</title>
        <authorList>
            <person name="Sugita-Konishi S."/>
            <person name="Sato K."/>
            <person name="Mori E."/>
            <person name="Abe Y."/>
            <person name="Kisaki G."/>
            <person name="Hamano K."/>
            <person name="Suezawa K."/>
            <person name="Otani M."/>
            <person name="Fukuda T."/>
            <person name="Manabe T."/>
            <person name="Gomi K."/>
            <person name="Tabuchi M."/>
            <person name="Akimitsu K."/>
            <person name="Kataoka I."/>
        </authorList>
    </citation>
    <scope>NUCLEOTIDE SEQUENCE [LARGE SCALE GENOMIC DNA]</scope>
    <source>
        <strain evidence="4">cv. Fuchu</strain>
    </source>
</reference>
<accession>A0A7J0G8L2</accession>
<dbReference type="CDD" id="cd07521">
    <property type="entry name" value="HAD_FCP1-like"/>
    <property type="match status" value="1"/>
</dbReference>
<dbReference type="AlphaFoldDB" id="A0A7J0G8L2"/>
<evidence type="ECO:0000259" key="2">
    <source>
        <dbReference type="PROSITE" id="PS50969"/>
    </source>
</evidence>
<dbReference type="GO" id="GO:0016791">
    <property type="term" value="F:phosphatase activity"/>
    <property type="evidence" value="ECO:0007669"/>
    <property type="project" value="InterPro"/>
</dbReference>
<gene>
    <name evidence="3" type="ORF">Acr_19g0000820</name>
</gene>